<feature type="region of interest" description="Disordered" evidence="2">
    <location>
        <begin position="20"/>
        <end position="43"/>
    </location>
</feature>
<dbReference type="Gene3D" id="2.10.80.10">
    <property type="entry name" value="Lipase, subunit A"/>
    <property type="match status" value="1"/>
</dbReference>
<dbReference type="RefSeq" id="XP_013416171.1">
    <property type="nucleotide sequence ID" value="XM_013560717.1"/>
</dbReference>
<evidence type="ECO:0000313" key="4">
    <source>
        <dbReference type="Proteomes" id="UP000085678"/>
    </source>
</evidence>
<evidence type="ECO:0000256" key="2">
    <source>
        <dbReference type="SAM" id="MobiDB-lite"/>
    </source>
</evidence>
<dbReference type="GeneID" id="106177821"/>
<feature type="chain" id="PRO_5010208221" evidence="3">
    <location>
        <begin position="19"/>
        <end position="293"/>
    </location>
</feature>
<sequence length="293" mass="32881">MRTLLVLLLVALIVCAQAKSKGSKKSKHSKGTPGKLTKPNPPQIEDLEKQLQKEMEKAQNQMKAALQNKLNKVKGEMGQQIQQIQRELAAMVKQAKGGPREKKNLSEEVKSLIQRLWREKSRLERQWNKEKMALANTWSKEKESEVSEMTIGINGLVQQWKPEQVKLISSWNKAKANLIQQWIKQQILSKPCGKSSDCGSDQCCVFEYTLKENPFSAIGRLALQGAGTCQPYKKDGEKCDALGPLMVQNKYINDCPCSPSMNCASDNTYSEHGYILPKDPKCTEKEVGSGDEN</sequence>
<accession>A0A1S3K1M4</accession>
<name>A0A1S3K1M4_LINAN</name>
<dbReference type="InParanoid" id="A0A1S3K1M4"/>
<organism evidence="4 5">
    <name type="scientific">Lingula anatina</name>
    <name type="common">Brachiopod</name>
    <name type="synonym">Lingula unguis</name>
    <dbReference type="NCBI Taxonomy" id="7574"/>
    <lineage>
        <taxon>Eukaryota</taxon>
        <taxon>Metazoa</taxon>
        <taxon>Spiralia</taxon>
        <taxon>Lophotrochozoa</taxon>
        <taxon>Brachiopoda</taxon>
        <taxon>Linguliformea</taxon>
        <taxon>Lingulata</taxon>
        <taxon>Lingulida</taxon>
        <taxon>Linguloidea</taxon>
        <taxon>Lingulidae</taxon>
        <taxon>Lingula</taxon>
    </lineage>
</organism>
<dbReference type="KEGG" id="lak:106177821"/>
<gene>
    <name evidence="5" type="primary">LOC106177821</name>
</gene>
<keyword evidence="3" id="KW-0732">Signal</keyword>
<evidence type="ECO:0000256" key="1">
    <source>
        <dbReference type="SAM" id="Coils"/>
    </source>
</evidence>
<feature type="compositionally biased region" description="Basic residues" evidence="2">
    <location>
        <begin position="21"/>
        <end position="30"/>
    </location>
</feature>
<reference evidence="5" key="1">
    <citation type="submission" date="2025-08" db="UniProtKB">
        <authorList>
            <consortium name="RefSeq"/>
        </authorList>
    </citation>
    <scope>IDENTIFICATION</scope>
    <source>
        <tissue evidence="5">Gonads</tissue>
    </source>
</reference>
<protein>
    <submittedName>
        <fullName evidence="5">Uncharacterized protein LOC106177821</fullName>
    </submittedName>
</protein>
<proteinExistence type="predicted"/>
<evidence type="ECO:0000313" key="5">
    <source>
        <dbReference type="RefSeq" id="XP_013416171.1"/>
    </source>
</evidence>
<keyword evidence="1" id="KW-0175">Coiled coil</keyword>
<dbReference type="AlphaFoldDB" id="A0A1S3K1M4"/>
<feature type="coiled-coil region" evidence="1">
    <location>
        <begin position="44"/>
        <end position="83"/>
    </location>
</feature>
<feature type="signal peptide" evidence="3">
    <location>
        <begin position="1"/>
        <end position="18"/>
    </location>
</feature>
<dbReference type="Proteomes" id="UP000085678">
    <property type="component" value="Unplaced"/>
</dbReference>
<evidence type="ECO:0000256" key="3">
    <source>
        <dbReference type="SAM" id="SignalP"/>
    </source>
</evidence>
<keyword evidence="4" id="KW-1185">Reference proteome</keyword>